<keyword evidence="4" id="KW-1185">Reference proteome</keyword>
<feature type="region of interest" description="Disordered" evidence="1">
    <location>
        <begin position="38"/>
        <end position="87"/>
    </location>
</feature>
<feature type="signal peptide" evidence="2">
    <location>
        <begin position="1"/>
        <end position="23"/>
    </location>
</feature>
<evidence type="ECO:0000313" key="4">
    <source>
        <dbReference type="Proteomes" id="UP001165085"/>
    </source>
</evidence>
<comment type="caution">
    <text evidence="3">The sequence shown here is derived from an EMBL/GenBank/DDBJ whole genome shotgun (WGS) entry which is preliminary data.</text>
</comment>
<dbReference type="EMBL" id="BRXY01000324">
    <property type="protein sequence ID" value="GMH87193.1"/>
    <property type="molecule type" value="Genomic_DNA"/>
</dbReference>
<sequence length="254" mass="28340">MPSASLTSLASFLAVTSAPMVQGFHMLPSRPSFVARHVHPPKGSPYYQPEDEPNPLPSGYAPLLEYPGTMRPSKVRENSPFEDLPLKQSLEEAQDEETVTLPSTEVENGGCGVNVPWPHFQDIPYHVTWGSANESEPPIEEFIEEQGRWLTAEEEEELTRHTRSAAPKSQEAVVIDDDDDDEEEGSNFEDDFDVSSKLDEAKDADDEDAANDVDNDDDDEDDDEDLDDNDDDDDDTDDDEDEDDEALLDDMLGF</sequence>
<proteinExistence type="predicted"/>
<evidence type="ECO:0000256" key="2">
    <source>
        <dbReference type="SAM" id="SignalP"/>
    </source>
</evidence>
<accession>A0A9W7ERK4</accession>
<feature type="region of interest" description="Disordered" evidence="1">
    <location>
        <begin position="136"/>
        <end position="254"/>
    </location>
</feature>
<feature type="compositionally biased region" description="Acidic residues" evidence="1">
    <location>
        <begin position="174"/>
        <end position="193"/>
    </location>
</feature>
<evidence type="ECO:0000313" key="3">
    <source>
        <dbReference type="EMBL" id="GMH87193.1"/>
    </source>
</evidence>
<name>A0A9W7ERK4_9STRA</name>
<gene>
    <name evidence="3" type="ORF">TrST_g6234</name>
</gene>
<protein>
    <submittedName>
        <fullName evidence="3">Uncharacterized protein</fullName>
    </submittedName>
</protein>
<feature type="chain" id="PRO_5040831999" evidence="2">
    <location>
        <begin position="24"/>
        <end position="254"/>
    </location>
</feature>
<dbReference type="Proteomes" id="UP001165085">
    <property type="component" value="Unassembled WGS sequence"/>
</dbReference>
<organism evidence="3 4">
    <name type="scientific">Triparma strigata</name>
    <dbReference type="NCBI Taxonomy" id="1606541"/>
    <lineage>
        <taxon>Eukaryota</taxon>
        <taxon>Sar</taxon>
        <taxon>Stramenopiles</taxon>
        <taxon>Ochrophyta</taxon>
        <taxon>Bolidophyceae</taxon>
        <taxon>Parmales</taxon>
        <taxon>Triparmaceae</taxon>
        <taxon>Triparma</taxon>
    </lineage>
</organism>
<dbReference type="AlphaFoldDB" id="A0A9W7ERK4"/>
<dbReference type="OrthoDB" id="48051at2759"/>
<feature type="compositionally biased region" description="Acidic residues" evidence="1">
    <location>
        <begin position="202"/>
        <end position="248"/>
    </location>
</feature>
<reference evidence="4" key="1">
    <citation type="journal article" date="2023" name="Commun. Biol.">
        <title>Genome analysis of Parmales, the sister group of diatoms, reveals the evolutionary specialization of diatoms from phago-mixotrophs to photoautotrophs.</title>
        <authorList>
            <person name="Ban H."/>
            <person name="Sato S."/>
            <person name="Yoshikawa S."/>
            <person name="Yamada K."/>
            <person name="Nakamura Y."/>
            <person name="Ichinomiya M."/>
            <person name="Sato N."/>
            <person name="Blanc-Mathieu R."/>
            <person name="Endo H."/>
            <person name="Kuwata A."/>
            <person name="Ogata H."/>
        </authorList>
    </citation>
    <scope>NUCLEOTIDE SEQUENCE [LARGE SCALE GENOMIC DNA]</scope>
    <source>
        <strain evidence="4">NIES 3701</strain>
    </source>
</reference>
<keyword evidence="2" id="KW-0732">Signal</keyword>
<evidence type="ECO:0000256" key="1">
    <source>
        <dbReference type="SAM" id="MobiDB-lite"/>
    </source>
</evidence>